<evidence type="ECO:0000313" key="3">
    <source>
        <dbReference type="Proteomes" id="UP000824890"/>
    </source>
</evidence>
<evidence type="ECO:0000313" key="2">
    <source>
        <dbReference type="EMBL" id="KAH0893282.1"/>
    </source>
</evidence>
<keyword evidence="3" id="KW-1185">Reference proteome</keyword>
<name>A0ABQ8AL46_BRANA</name>
<feature type="region of interest" description="Disordered" evidence="1">
    <location>
        <begin position="78"/>
        <end position="106"/>
    </location>
</feature>
<organism evidence="2 3">
    <name type="scientific">Brassica napus</name>
    <name type="common">Rape</name>
    <dbReference type="NCBI Taxonomy" id="3708"/>
    <lineage>
        <taxon>Eukaryota</taxon>
        <taxon>Viridiplantae</taxon>
        <taxon>Streptophyta</taxon>
        <taxon>Embryophyta</taxon>
        <taxon>Tracheophyta</taxon>
        <taxon>Spermatophyta</taxon>
        <taxon>Magnoliopsida</taxon>
        <taxon>eudicotyledons</taxon>
        <taxon>Gunneridae</taxon>
        <taxon>Pentapetalae</taxon>
        <taxon>rosids</taxon>
        <taxon>malvids</taxon>
        <taxon>Brassicales</taxon>
        <taxon>Brassicaceae</taxon>
        <taxon>Brassiceae</taxon>
        <taxon>Brassica</taxon>
    </lineage>
</organism>
<reference evidence="2 3" key="1">
    <citation type="submission" date="2021-05" db="EMBL/GenBank/DDBJ databases">
        <title>Genome Assembly of Synthetic Allotetraploid Brassica napus Reveals Homoeologous Exchanges between Subgenomes.</title>
        <authorList>
            <person name="Davis J.T."/>
        </authorList>
    </citation>
    <scope>NUCLEOTIDE SEQUENCE [LARGE SCALE GENOMIC DNA]</scope>
    <source>
        <strain evidence="3">cv. Da-Ae</strain>
        <tissue evidence="2">Seedling</tissue>
    </source>
</reference>
<gene>
    <name evidence="2" type="ORF">HID58_055711</name>
</gene>
<proteinExistence type="predicted"/>
<dbReference type="Proteomes" id="UP000824890">
    <property type="component" value="Unassembled WGS sequence"/>
</dbReference>
<dbReference type="EMBL" id="JAGKQM010000013">
    <property type="protein sequence ID" value="KAH0893282.1"/>
    <property type="molecule type" value="Genomic_DNA"/>
</dbReference>
<protein>
    <submittedName>
        <fullName evidence="2">Uncharacterized protein</fullName>
    </submittedName>
</protein>
<evidence type="ECO:0000256" key="1">
    <source>
        <dbReference type="SAM" id="MobiDB-lite"/>
    </source>
</evidence>
<accession>A0ABQ8AL46</accession>
<comment type="caution">
    <text evidence="2">The sequence shown here is derived from an EMBL/GenBank/DDBJ whole genome shotgun (WGS) entry which is preliminary data.</text>
</comment>
<sequence>MRTYPNDHPRRLGKIWHFVGSTLSRRKVEFKQPVEVKLLAAASTGLTVKIVLEYVIRRKLSINHIFIQHKMLTPTLLQSAGQAETGNDRARQHGGPTSGKSAPKSMDVRVITLEW</sequence>